<dbReference type="Proteomes" id="UP000240883">
    <property type="component" value="Unassembled WGS sequence"/>
</dbReference>
<name>A0A2T2NS21_CORCC</name>
<proteinExistence type="predicted"/>
<dbReference type="EMBL" id="KZ678134">
    <property type="protein sequence ID" value="PSN68203.1"/>
    <property type="molecule type" value="Genomic_DNA"/>
</dbReference>
<reference evidence="2 3" key="1">
    <citation type="journal article" date="2018" name="Front. Microbiol.">
        <title>Genome-Wide Analysis of Corynespora cassiicola Leaf Fall Disease Putative Effectors.</title>
        <authorList>
            <person name="Lopez D."/>
            <person name="Ribeiro S."/>
            <person name="Label P."/>
            <person name="Fumanal B."/>
            <person name="Venisse J.S."/>
            <person name="Kohler A."/>
            <person name="de Oliveira R.R."/>
            <person name="Labutti K."/>
            <person name="Lipzen A."/>
            <person name="Lail K."/>
            <person name="Bauer D."/>
            <person name="Ohm R.A."/>
            <person name="Barry K.W."/>
            <person name="Spatafora J."/>
            <person name="Grigoriev I.V."/>
            <person name="Martin F.M."/>
            <person name="Pujade-Renaud V."/>
        </authorList>
    </citation>
    <scope>NUCLEOTIDE SEQUENCE [LARGE SCALE GENOMIC DNA]</scope>
    <source>
        <strain evidence="2 3">Philippines</strain>
    </source>
</reference>
<evidence type="ECO:0000256" key="1">
    <source>
        <dbReference type="SAM" id="SignalP"/>
    </source>
</evidence>
<evidence type="ECO:0000313" key="2">
    <source>
        <dbReference type="EMBL" id="PSN68203.1"/>
    </source>
</evidence>
<sequence>MFAFLALALLPCAAFALDVGNLSFPNTTTLVFTDSAGIADTQPTALTTPTESAFFKPHLESAESGLTEPTGALKPNRISQGGDVGSILWSMIALPSVRIESTVDGFEQIPDPRVQIQRTASSSVWWPVASGDISVQIKTTNKPFHAQDPITELEPEATHQPATPPPITHNSRTFMPIFVTSVVIETWTLTAGDTATLGEGEAATRVYLGSDGRPVVVAGGQTSTYEPPAGTIIGDKTLAQGGSPITIGSGTSAKTVSINGQGETIAVADGKTSTIVPGLDSFTIGDTVATPEANHYDYAIGSSILGIDRPITVDGTVISLATDTGGATLLIAGTSTSTLPPPAEVTPAPRVEISTSVVSGTTLYIIDGQTLAPQHPITLDGTAISISTSAGGTVLVIGDMTTTVVGPSPTGFGLTTEVQAATPGVVQRPSSTSSTAGAVETVVWDSKAAGALAVAVVILGLG</sequence>
<dbReference type="STRING" id="1448308.A0A2T2NS21"/>
<keyword evidence="1" id="KW-0732">Signal</keyword>
<dbReference type="AlphaFoldDB" id="A0A2T2NS21"/>
<protein>
    <submittedName>
        <fullName evidence="2">Uncharacterized protein</fullName>
    </submittedName>
</protein>
<feature type="chain" id="PRO_5015624597" evidence="1">
    <location>
        <begin position="17"/>
        <end position="462"/>
    </location>
</feature>
<gene>
    <name evidence="2" type="ORF">BS50DRAFT_359148</name>
</gene>
<feature type="signal peptide" evidence="1">
    <location>
        <begin position="1"/>
        <end position="16"/>
    </location>
</feature>
<keyword evidence="3" id="KW-1185">Reference proteome</keyword>
<dbReference type="OrthoDB" id="3944128at2759"/>
<organism evidence="2 3">
    <name type="scientific">Corynespora cassiicola Philippines</name>
    <dbReference type="NCBI Taxonomy" id="1448308"/>
    <lineage>
        <taxon>Eukaryota</taxon>
        <taxon>Fungi</taxon>
        <taxon>Dikarya</taxon>
        <taxon>Ascomycota</taxon>
        <taxon>Pezizomycotina</taxon>
        <taxon>Dothideomycetes</taxon>
        <taxon>Pleosporomycetidae</taxon>
        <taxon>Pleosporales</taxon>
        <taxon>Corynesporascaceae</taxon>
        <taxon>Corynespora</taxon>
    </lineage>
</organism>
<accession>A0A2T2NS21</accession>
<evidence type="ECO:0000313" key="3">
    <source>
        <dbReference type="Proteomes" id="UP000240883"/>
    </source>
</evidence>